<dbReference type="Gene3D" id="1.10.260.40">
    <property type="entry name" value="lambda repressor-like DNA-binding domains"/>
    <property type="match status" value="1"/>
</dbReference>
<dbReference type="GO" id="GO:0003677">
    <property type="term" value="F:DNA binding"/>
    <property type="evidence" value="ECO:0007669"/>
    <property type="project" value="InterPro"/>
</dbReference>
<dbReference type="EMBL" id="JACIJI010000006">
    <property type="protein sequence ID" value="MBB5719891.1"/>
    <property type="molecule type" value="Genomic_DNA"/>
</dbReference>
<dbReference type="InterPro" id="IPR001387">
    <property type="entry name" value="Cro/C1-type_HTH"/>
</dbReference>
<keyword evidence="3" id="KW-1185">Reference proteome</keyword>
<dbReference type="InterPro" id="IPR010982">
    <property type="entry name" value="Lambda_DNA-bd_dom_sf"/>
</dbReference>
<proteinExistence type="predicted"/>
<dbReference type="SUPFAM" id="SSF47413">
    <property type="entry name" value="lambda repressor-like DNA-binding domains"/>
    <property type="match status" value="1"/>
</dbReference>
<reference evidence="2 3" key="1">
    <citation type="submission" date="2020-08" db="EMBL/GenBank/DDBJ databases">
        <title>Genomic Encyclopedia of Type Strains, Phase IV (KMG-IV): sequencing the most valuable type-strain genomes for metagenomic binning, comparative biology and taxonomic classification.</title>
        <authorList>
            <person name="Goeker M."/>
        </authorList>
    </citation>
    <scope>NUCLEOTIDE SEQUENCE [LARGE SCALE GENOMIC DNA]</scope>
    <source>
        <strain evidence="2 3">DSM 27203</strain>
    </source>
</reference>
<dbReference type="AlphaFoldDB" id="A0A840Z181"/>
<evidence type="ECO:0000313" key="2">
    <source>
        <dbReference type="EMBL" id="MBB5719891.1"/>
    </source>
</evidence>
<name>A0A840Z181_9SPHN</name>
<dbReference type="Pfam" id="PF01381">
    <property type="entry name" value="HTH_3"/>
    <property type="match status" value="1"/>
</dbReference>
<comment type="caution">
    <text evidence="2">The sequence shown here is derived from an EMBL/GenBank/DDBJ whole genome shotgun (WGS) entry which is preliminary data.</text>
</comment>
<accession>A0A840Z181</accession>
<organism evidence="2 3">
    <name type="scientific">Stakelama sediminis</name>
    <dbReference type="NCBI Taxonomy" id="463200"/>
    <lineage>
        <taxon>Bacteria</taxon>
        <taxon>Pseudomonadati</taxon>
        <taxon>Pseudomonadota</taxon>
        <taxon>Alphaproteobacteria</taxon>
        <taxon>Sphingomonadales</taxon>
        <taxon>Sphingomonadaceae</taxon>
        <taxon>Stakelama</taxon>
    </lineage>
</organism>
<evidence type="ECO:0000259" key="1">
    <source>
        <dbReference type="PROSITE" id="PS50943"/>
    </source>
</evidence>
<gene>
    <name evidence="2" type="ORF">FHR23_002847</name>
</gene>
<dbReference type="CDD" id="cd00093">
    <property type="entry name" value="HTH_XRE"/>
    <property type="match status" value="1"/>
</dbReference>
<dbReference type="PROSITE" id="PS50943">
    <property type="entry name" value="HTH_CROC1"/>
    <property type="match status" value="1"/>
</dbReference>
<sequence length="49" mass="5184">MAHILGVSSRYLGSIERCRVSPSVTMLGKFADALGVTACHLISPAKTTH</sequence>
<protein>
    <submittedName>
        <fullName evidence="2">Transcriptional regulator with XRE-family HTH domain</fullName>
    </submittedName>
</protein>
<dbReference type="Proteomes" id="UP000554342">
    <property type="component" value="Unassembled WGS sequence"/>
</dbReference>
<evidence type="ECO:0000313" key="3">
    <source>
        <dbReference type="Proteomes" id="UP000554342"/>
    </source>
</evidence>
<feature type="domain" description="HTH cro/C1-type" evidence="1">
    <location>
        <begin position="1"/>
        <end position="41"/>
    </location>
</feature>